<accession>A0ABW3L5R0</accession>
<name>A0ABW3L5R0_9BACL</name>
<comment type="caution">
    <text evidence="2">The sequence shown here is derived from an EMBL/GenBank/DDBJ whole genome shotgun (WGS) entry which is preliminary data.</text>
</comment>
<sequence>MECHFIESYEDEREVLRKIEVLKTKGFKDNDMYVIARSNEQLIKIRTRTDVEYHTAEGKGMGRIGTFFKGGPLPLNFSGMTDETRESAFYYLELLEGKILLFCNKTDKGYQGEPFLQEVKKEEQSIGFLPVEKTFSSKLSSKEDEISIDSNHYDTFPPFHALPLRKHSSRKKE</sequence>
<dbReference type="Proteomes" id="UP001597109">
    <property type="component" value="Unassembled WGS sequence"/>
</dbReference>
<proteinExistence type="predicted"/>
<gene>
    <name evidence="2" type="ORF">ACFQ1X_00660</name>
</gene>
<evidence type="ECO:0000313" key="3">
    <source>
        <dbReference type="Proteomes" id="UP001597109"/>
    </source>
</evidence>
<evidence type="ECO:0000259" key="1">
    <source>
        <dbReference type="Pfam" id="PF11181"/>
    </source>
</evidence>
<evidence type="ECO:0000313" key="2">
    <source>
        <dbReference type="EMBL" id="MFD1029949.1"/>
    </source>
</evidence>
<dbReference type="EMBL" id="JBHTKI010000002">
    <property type="protein sequence ID" value="MFD1029949.1"/>
    <property type="molecule type" value="Genomic_DNA"/>
</dbReference>
<reference evidence="3" key="1">
    <citation type="journal article" date="2019" name="Int. J. Syst. Evol. Microbiol.">
        <title>The Global Catalogue of Microorganisms (GCM) 10K type strain sequencing project: providing services to taxonomists for standard genome sequencing and annotation.</title>
        <authorList>
            <consortium name="The Broad Institute Genomics Platform"/>
            <consortium name="The Broad Institute Genome Sequencing Center for Infectious Disease"/>
            <person name="Wu L."/>
            <person name="Ma J."/>
        </authorList>
    </citation>
    <scope>NUCLEOTIDE SEQUENCE [LARGE SCALE GENOMIC DNA]</scope>
    <source>
        <strain evidence="3">CCUG 56756</strain>
    </source>
</reference>
<dbReference type="InterPro" id="IPR025889">
    <property type="entry name" value="GSP17M-like_dom"/>
</dbReference>
<feature type="domain" description="General stress protein 17M-like" evidence="1">
    <location>
        <begin position="5"/>
        <end position="97"/>
    </location>
</feature>
<keyword evidence="3" id="KW-1185">Reference proteome</keyword>
<organism evidence="2 3">
    <name type="scientific">Metaplanococcus flavidus</name>
    <dbReference type="NCBI Taxonomy" id="569883"/>
    <lineage>
        <taxon>Bacteria</taxon>
        <taxon>Bacillati</taxon>
        <taxon>Bacillota</taxon>
        <taxon>Bacilli</taxon>
        <taxon>Bacillales</taxon>
        <taxon>Caryophanaceae</taxon>
        <taxon>Metaplanococcus</taxon>
    </lineage>
</organism>
<dbReference type="RefSeq" id="WP_144840618.1">
    <property type="nucleotide sequence ID" value="NZ_JBHTKI010000002.1"/>
</dbReference>
<protein>
    <submittedName>
        <fullName evidence="2">General stress protein</fullName>
    </submittedName>
</protein>
<dbReference type="Pfam" id="PF11181">
    <property type="entry name" value="YflT"/>
    <property type="match status" value="1"/>
</dbReference>